<dbReference type="Pfam" id="PF00676">
    <property type="entry name" value="E1_dh"/>
    <property type="match status" value="1"/>
</dbReference>
<dbReference type="Proteomes" id="UP000715441">
    <property type="component" value="Unassembled WGS sequence"/>
</dbReference>
<evidence type="ECO:0000256" key="2">
    <source>
        <dbReference type="ARBA" id="ARBA00023002"/>
    </source>
</evidence>
<dbReference type="PANTHER" id="PTHR11516">
    <property type="entry name" value="PYRUVATE DEHYDROGENASE E1 COMPONENT, ALPHA SUBUNIT BACTERIAL AND ORGANELLAR"/>
    <property type="match status" value="1"/>
</dbReference>
<comment type="caution">
    <text evidence="5">The sequence shown here is derived from an EMBL/GenBank/DDBJ whole genome shotgun (WGS) entry which is preliminary data.</text>
</comment>
<evidence type="ECO:0000259" key="4">
    <source>
        <dbReference type="Pfam" id="PF00676"/>
    </source>
</evidence>
<feature type="domain" description="Dehydrogenase E1 component" evidence="4">
    <location>
        <begin position="6"/>
        <end position="300"/>
    </location>
</feature>
<comment type="cofactor">
    <cofactor evidence="1">
        <name>thiamine diphosphate</name>
        <dbReference type="ChEBI" id="CHEBI:58937"/>
    </cofactor>
</comment>
<sequence>MYWVMLTTTLADARAQKEAKAGKLQAAFYPVRGMEAVCAALGTVLERRDQMVSTYRNLGDALAKGASLSAIMAELYGRVDGVSKGKGGPMHLQDEAAGLTATTGIVGSGLPIAAGLGIAAQLDGDGRVVTVTFGDGATSIGGYHEAMNMAALWKLPILFVCQNNHWAEHTPLDQYSAAHEFARRAESYGMTARKVDGFDPIASWQAVRDAVSAIRSGGGPVFLEFETYRLTGHTGTADYSYVPKDELAEALTRDAAPNFREWLIREGIATPARLDEIEKDAEAGVDEAFTYAESRPQPEPDQLHEDVFADKRLVPDLR</sequence>
<dbReference type="InterPro" id="IPR001017">
    <property type="entry name" value="DH_E1"/>
</dbReference>
<reference evidence="5 6" key="1">
    <citation type="submission" date="2020-04" db="EMBL/GenBank/DDBJ databases">
        <title>Novel species.</title>
        <authorList>
            <person name="Teo W.F.A."/>
            <person name="Lipun K."/>
            <person name="Srisuk N."/>
            <person name="Duangmal K."/>
        </authorList>
    </citation>
    <scope>NUCLEOTIDE SEQUENCE [LARGE SCALE GENOMIC DNA]</scope>
    <source>
        <strain evidence="5 6">K13G38</strain>
    </source>
</reference>
<keyword evidence="2" id="KW-0560">Oxidoreductase</keyword>
<organism evidence="5 6">
    <name type="scientific">Amycolatopsis acididurans</name>
    <dbReference type="NCBI Taxonomy" id="2724524"/>
    <lineage>
        <taxon>Bacteria</taxon>
        <taxon>Bacillati</taxon>
        <taxon>Actinomycetota</taxon>
        <taxon>Actinomycetes</taxon>
        <taxon>Pseudonocardiales</taxon>
        <taxon>Pseudonocardiaceae</taxon>
        <taxon>Amycolatopsis</taxon>
    </lineage>
</organism>
<evidence type="ECO:0000256" key="1">
    <source>
        <dbReference type="ARBA" id="ARBA00001964"/>
    </source>
</evidence>
<gene>
    <name evidence="5" type="ORF">HFP15_29720</name>
</gene>
<evidence type="ECO:0000256" key="3">
    <source>
        <dbReference type="ARBA" id="ARBA00023052"/>
    </source>
</evidence>
<evidence type="ECO:0000313" key="6">
    <source>
        <dbReference type="Proteomes" id="UP000715441"/>
    </source>
</evidence>
<accession>A0ABX1JCT3</accession>
<dbReference type="SUPFAM" id="SSF52518">
    <property type="entry name" value="Thiamin diphosphate-binding fold (THDP-binding)"/>
    <property type="match status" value="1"/>
</dbReference>
<dbReference type="InterPro" id="IPR029061">
    <property type="entry name" value="THDP-binding"/>
</dbReference>
<keyword evidence="6" id="KW-1185">Reference proteome</keyword>
<evidence type="ECO:0000313" key="5">
    <source>
        <dbReference type="EMBL" id="NKQ57056.1"/>
    </source>
</evidence>
<dbReference type="InterPro" id="IPR050642">
    <property type="entry name" value="PDH_E1_Alpha_Subunit"/>
</dbReference>
<protein>
    <submittedName>
        <fullName evidence="5">Thiamine pyrophosphate-dependent dehydrogenase E1 component subunit alpha</fullName>
    </submittedName>
</protein>
<dbReference type="CDD" id="cd02000">
    <property type="entry name" value="TPP_E1_PDC_ADC_BCADC"/>
    <property type="match status" value="1"/>
</dbReference>
<keyword evidence="3" id="KW-0786">Thiamine pyrophosphate</keyword>
<dbReference type="PANTHER" id="PTHR11516:SF60">
    <property type="entry name" value="PYRUVATE DEHYDROGENASE E1 COMPONENT SUBUNIT ALPHA"/>
    <property type="match status" value="1"/>
</dbReference>
<dbReference type="Gene3D" id="3.40.50.970">
    <property type="match status" value="1"/>
</dbReference>
<dbReference type="EMBL" id="JAAXLS010000030">
    <property type="protein sequence ID" value="NKQ57056.1"/>
    <property type="molecule type" value="Genomic_DNA"/>
</dbReference>
<name>A0ABX1JCT3_9PSEU</name>
<proteinExistence type="predicted"/>